<dbReference type="Proteomes" id="UP000309788">
    <property type="component" value="Unassembled WGS sequence"/>
</dbReference>
<dbReference type="PANTHER" id="PTHR48081:SF13">
    <property type="entry name" value="ALPHA_BETA HYDROLASE"/>
    <property type="match status" value="1"/>
</dbReference>
<dbReference type="PANTHER" id="PTHR48081">
    <property type="entry name" value="AB HYDROLASE SUPERFAMILY PROTEIN C4A8.06C"/>
    <property type="match status" value="1"/>
</dbReference>
<evidence type="ECO:0000256" key="2">
    <source>
        <dbReference type="SAM" id="SignalP"/>
    </source>
</evidence>
<comment type="caution">
    <text evidence="4">The sequence shown here is derived from an EMBL/GenBank/DDBJ whole genome shotgun (WGS) entry which is preliminary data.</text>
</comment>
<feature type="chain" id="PRO_5024391079" evidence="2">
    <location>
        <begin position="19"/>
        <end position="323"/>
    </location>
</feature>
<dbReference type="InterPro" id="IPR049492">
    <property type="entry name" value="BD-FAE-like_dom"/>
</dbReference>
<protein>
    <submittedName>
        <fullName evidence="4">Alpha/beta hydrolase</fullName>
    </submittedName>
</protein>
<dbReference type="InterPro" id="IPR029058">
    <property type="entry name" value="AB_hydrolase_fold"/>
</dbReference>
<dbReference type="InterPro" id="IPR050300">
    <property type="entry name" value="GDXG_lipolytic_enzyme"/>
</dbReference>
<dbReference type="AlphaFoldDB" id="A0A5R9KBJ1"/>
<evidence type="ECO:0000256" key="1">
    <source>
        <dbReference type="ARBA" id="ARBA00022801"/>
    </source>
</evidence>
<dbReference type="GO" id="GO:0016787">
    <property type="term" value="F:hydrolase activity"/>
    <property type="evidence" value="ECO:0007669"/>
    <property type="project" value="UniProtKB-KW"/>
</dbReference>
<dbReference type="RefSeq" id="WP_138282231.1">
    <property type="nucleotide sequence ID" value="NZ_BMGE01000003.1"/>
</dbReference>
<evidence type="ECO:0000259" key="3">
    <source>
        <dbReference type="Pfam" id="PF20434"/>
    </source>
</evidence>
<evidence type="ECO:0000313" key="4">
    <source>
        <dbReference type="EMBL" id="TLU92122.1"/>
    </source>
</evidence>
<keyword evidence="1 4" id="KW-0378">Hydrolase</keyword>
<keyword evidence="5" id="KW-1185">Reference proteome</keyword>
<keyword evidence="2" id="KW-0732">Signal</keyword>
<reference evidence="4 5" key="1">
    <citation type="submission" date="2019-05" db="EMBL/GenBank/DDBJ databases">
        <authorList>
            <person name="Qu J.-H."/>
        </authorList>
    </citation>
    <scope>NUCLEOTIDE SEQUENCE [LARGE SCALE GENOMIC DNA]</scope>
    <source>
        <strain evidence="4 5">Z12</strain>
    </source>
</reference>
<gene>
    <name evidence="4" type="ORF">FEM55_15350</name>
</gene>
<dbReference type="SUPFAM" id="SSF53474">
    <property type="entry name" value="alpha/beta-Hydrolases"/>
    <property type="match status" value="1"/>
</dbReference>
<dbReference type="Gene3D" id="3.40.50.1820">
    <property type="entry name" value="alpha/beta hydrolase"/>
    <property type="match status" value="1"/>
</dbReference>
<feature type="signal peptide" evidence="2">
    <location>
        <begin position="1"/>
        <end position="18"/>
    </location>
</feature>
<feature type="domain" description="BD-FAE-like" evidence="3">
    <location>
        <begin position="76"/>
        <end position="268"/>
    </location>
</feature>
<dbReference type="Pfam" id="PF20434">
    <property type="entry name" value="BD-FAE"/>
    <property type="match status" value="1"/>
</dbReference>
<evidence type="ECO:0000313" key="5">
    <source>
        <dbReference type="Proteomes" id="UP000309788"/>
    </source>
</evidence>
<proteinExistence type="predicted"/>
<organism evidence="4 5">
    <name type="scientific">Dyadobacter sediminis</name>
    <dbReference type="NCBI Taxonomy" id="1493691"/>
    <lineage>
        <taxon>Bacteria</taxon>
        <taxon>Pseudomonadati</taxon>
        <taxon>Bacteroidota</taxon>
        <taxon>Cytophagia</taxon>
        <taxon>Cytophagales</taxon>
        <taxon>Spirosomataceae</taxon>
        <taxon>Dyadobacter</taxon>
    </lineage>
</organism>
<accession>A0A5R9KBJ1</accession>
<name>A0A5R9KBJ1_9BACT</name>
<sequence length="323" mass="35517">MKIYLALILFLSFFTARAQWKGLTGIPDTSFTVRSAFQKAKRDFPHIQMPAGTLPGSVTLKKDLEYKKMPQRSLKLDVFSPVKASGKRPAVLLIFGGGWRSGEKAQLHAIAAQLANNGFIAFTADYRLSTEALYPAAVEDLKEAVIWIRENAGTFQVDTSRIATLGFSAGGQLAALVGYTGNSGIFNPNRKKDGPSDAVQAVVDIDGLVAYIHPESGEGDDSKSVSAATNWFGGNKVEKKALWEQASPIHYVTAQSPPILFINSSVDRMHAGREDMRKKLDVFGIYSEVHTFSGAPHVFPLFHPWFEPTVKYTVEFLKKVFDV</sequence>
<dbReference type="OrthoDB" id="9777975at2"/>
<dbReference type="EMBL" id="VCEI01000025">
    <property type="protein sequence ID" value="TLU92122.1"/>
    <property type="molecule type" value="Genomic_DNA"/>
</dbReference>